<dbReference type="AlphaFoldDB" id="A0A839QQS2"/>
<feature type="region of interest" description="Disordered" evidence="2">
    <location>
        <begin position="27"/>
        <end position="46"/>
    </location>
</feature>
<comment type="caution">
    <text evidence="5">The sequence shown here is derived from an EMBL/GenBank/DDBJ whole genome shotgun (WGS) entry which is preliminary data.</text>
</comment>
<dbReference type="PROSITE" id="PS51257">
    <property type="entry name" value="PROKAR_LIPOPROTEIN"/>
    <property type="match status" value="1"/>
</dbReference>
<evidence type="ECO:0000256" key="2">
    <source>
        <dbReference type="SAM" id="MobiDB-lite"/>
    </source>
</evidence>
<gene>
    <name evidence="5" type="ORF">E9229_001793</name>
</gene>
<dbReference type="EMBL" id="JACHVS010000001">
    <property type="protein sequence ID" value="MBB2995602.1"/>
    <property type="molecule type" value="Genomic_DNA"/>
</dbReference>
<accession>A0A839QQS2</accession>
<feature type="signal peptide" evidence="3">
    <location>
        <begin position="1"/>
        <end position="26"/>
    </location>
</feature>
<dbReference type="CDD" id="cd01004">
    <property type="entry name" value="PBP2_MidA_like"/>
    <property type="match status" value="1"/>
</dbReference>
<dbReference type="PANTHER" id="PTHR35936">
    <property type="entry name" value="MEMBRANE-BOUND LYTIC MUREIN TRANSGLYCOSYLASE F"/>
    <property type="match status" value="1"/>
</dbReference>
<proteinExistence type="predicted"/>
<organism evidence="5 6">
    <name type="scientific">Paeniglutamicibacter cryotolerans</name>
    <dbReference type="NCBI Taxonomy" id="670079"/>
    <lineage>
        <taxon>Bacteria</taxon>
        <taxon>Bacillati</taxon>
        <taxon>Actinomycetota</taxon>
        <taxon>Actinomycetes</taxon>
        <taxon>Micrococcales</taxon>
        <taxon>Micrococcaceae</taxon>
        <taxon>Paeniglutamicibacter</taxon>
    </lineage>
</organism>
<dbReference type="Proteomes" id="UP000523000">
    <property type="component" value="Unassembled WGS sequence"/>
</dbReference>
<keyword evidence="6" id="KW-1185">Reference proteome</keyword>
<dbReference type="RefSeq" id="WP_183510829.1">
    <property type="nucleotide sequence ID" value="NZ_BAABGK010000091.1"/>
</dbReference>
<dbReference type="Pfam" id="PF00497">
    <property type="entry name" value="SBP_bac_3"/>
    <property type="match status" value="1"/>
</dbReference>
<reference evidence="5 6" key="1">
    <citation type="submission" date="2020-08" db="EMBL/GenBank/DDBJ databases">
        <title>Sequencing the genomes of 1000 actinobacteria strains.</title>
        <authorList>
            <person name="Klenk H.-P."/>
        </authorList>
    </citation>
    <scope>NUCLEOTIDE SEQUENCE [LARGE SCALE GENOMIC DNA]</scope>
    <source>
        <strain evidence="5 6">DSM 22826</strain>
    </source>
</reference>
<dbReference type="SMART" id="SM00062">
    <property type="entry name" value="PBPb"/>
    <property type="match status" value="1"/>
</dbReference>
<evidence type="ECO:0000313" key="6">
    <source>
        <dbReference type="Proteomes" id="UP000523000"/>
    </source>
</evidence>
<sequence>MRLIAKSLTVASIGLLAFSLSGCTTASLEGSESTPGSQGPAVSESAMTQMPVNEKIRALLPEKIRTAGVLKIASDPSYPPFEFFEGDQQIVGWDIDMGDAIGQVLGLETEHVAATFDTILPGLNSGKYDLGMSAFSMTPDRQKAMDMVQYLSSGTGLAVPAGNPKKLSTSAASLCGLPIGAQKGTSQSLEILPELSQECIAAGKPGIDAKLFPSTNDARLALISGRVDGVLAGAPSLAYQGKQSAGKFELAEGEALSNRPIGIALPKDSELTKAVGAAFDEVLSSDAYGQINKKWDMPSTSVMDQAKTTTK</sequence>
<evidence type="ECO:0000259" key="4">
    <source>
        <dbReference type="SMART" id="SM00062"/>
    </source>
</evidence>
<keyword evidence="1 3" id="KW-0732">Signal</keyword>
<dbReference type="Gene3D" id="3.40.190.10">
    <property type="entry name" value="Periplasmic binding protein-like II"/>
    <property type="match status" value="2"/>
</dbReference>
<dbReference type="SUPFAM" id="SSF53850">
    <property type="entry name" value="Periplasmic binding protein-like II"/>
    <property type="match status" value="1"/>
</dbReference>
<dbReference type="InterPro" id="IPR001638">
    <property type="entry name" value="Solute-binding_3/MltF_N"/>
</dbReference>
<feature type="domain" description="Solute-binding protein family 3/N-terminal" evidence="4">
    <location>
        <begin position="69"/>
        <end position="298"/>
    </location>
</feature>
<evidence type="ECO:0000313" key="5">
    <source>
        <dbReference type="EMBL" id="MBB2995602.1"/>
    </source>
</evidence>
<name>A0A839QQS2_9MICC</name>
<feature type="compositionally biased region" description="Polar residues" evidence="2">
    <location>
        <begin position="27"/>
        <end position="37"/>
    </location>
</feature>
<dbReference type="PANTHER" id="PTHR35936:SF17">
    <property type="entry name" value="ARGININE-BINDING EXTRACELLULAR PROTEIN ARTP"/>
    <property type="match status" value="1"/>
</dbReference>
<evidence type="ECO:0000256" key="1">
    <source>
        <dbReference type="ARBA" id="ARBA00022729"/>
    </source>
</evidence>
<feature type="chain" id="PRO_5039130924" evidence="3">
    <location>
        <begin position="27"/>
        <end position="311"/>
    </location>
</feature>
<evidence type="ECO:0000256" key="3">
    <source>
        <dbReference type="SAM" id="SignalP"/>
    </source>
</evidence>
<protein>
    <submittedName>
        <fullName evidence="5">Polar amino acid transport system substrate-binding protein</fullName>
    </submittedName>
</protein>